<dbReference type="EMBL" id="JAMZIH010006958">
    <property type="protein sequence ID" value="KAJ1673430.1"/>
    <property type="molecule type" value="Genomic_DNA"/>
</dbReference>
<accession>A0ACC1HA82</accession>
<reference evidence="1" key="1">
    <citation type="submission" date="2022-06" db="EMBL/GenBank/DDBJ databases">
        <title>Phylogenomic reconstructions and comparative analyses of Kickxellomycotina fungi.</title>
        <authorList>
            <person name="Reynolds N.K."/>
            <person name="Stajich J.E."/>
            <person name="Barry K."/>
            <person name="Grigoriev I.V."/>
            <person name="Crous P."/>
            <person name="Smith M.E."/>
        </authorList>
    </citation>
    <scope>NUCLEOTIDE SEQUENCE</scope>
    <source>
        <strain evidence="1">RSA 2271</strain>
    </source>
</reference>
<evidence type="ECO:0000313" key="2">
    <source>
        <dbReference type="Proteomes" id="UP001145114"/>
    </source>
</evidence>
<proteinExistence type="predicted"/>
<feature type="non-terminal residue" evidence="1">
    <location>
        <position position="1"/>
    </location>
</feature>
<evidence type="ECO:0000313" key="1">
    <source>
        <dbReference type="EMBL" id="KAJ1673430.1"/>
    </source>
</evidence>
<keyword evidence="2" id="KW-1185">Reference proteome</keyword>
<comment type="caution">
    <text evidence="1">The sequence shown here is derived from an EMBL/GenBank/DDBJ whole genome shotgun (WGS) entry which is preliminary data.</text>
</comment>
<feature type="non-terminal residue" evidence="1">
    <location>
        <position position="495"/>
    </location>
</feature>
<sequence>TNRNGPLTGDCTVGSERQPLLGDGNARDHEDSYGVSRRPVAASPADGPCEEDSGAVVYFPSKMTTWAVLIEALKTMGIAAHAALYLPLALAVSEGGLGGAHHSRGQPAVLLAAWIAALAGNVCISWVYRPQRASRDRHNTANVILTLLATLLALHHLSRAYLLSHLCPPSAVPAGCQEAVRGPRGEPAATLALLALCLVAPRTQHSQDYANSRGLPPVTLSSPYLSLVTFTWPVRFIYKAFRKSDITCKDMPRLPVTLTARHIYGRARRLKLSTESVRAMCLSLYSGVLPLMVARAAFTLVLPALSVMSVYIFQRILKEFEEVSYGRGEKGRLMMLIQALFALKFARSMADNCEDILETWIEMQLKVWQSMTIVEATLARKERAVRLAGSQDFDSGTGRAYGILTSDLRAAAEIFQCLLGLVSVPVSLALRLGLLYSIIGPPSLIVPALSGFNWFWVKVGNEAIQEGVKKASKLRDKRLEQIQELLECIQTIKLY</sequence>
<organism evidence="1 2">
    <name type="scientific">Spiromyces aspiralis</name>
    <dbReference type="NCBI Taxonomy" id="68401"/>
    <lineage>
        <taxon>Eukaryota</taxon>
        <taxon>Fungi</taxon>
        <taxon>Fungi incertae sedis</taxon>
        <taxon>Zoopagomycota</taxon>
        <taxon>Kickxellomycotina</taxon>
        <taxon>Kickxellomycetes</taxon>
        <taxon>Kickxellales</taxon>
        <taxon>Kickxellaceae</taxon>
        <taxon>Spiromyces</taxon>
    </lineage>
</organism>
<protein>
    <submittedName>
        <fullName evidence="1">Uncharacterized protein</fullName>
    </submittedName>
</protein>
<gene>
    <name evidence="1" type="ORF">EV182_005248</name>
</gene>
<name>A0ACC1HA82_9FUNG</name>
<dbReference type="Proteomes" id="UP001145114">
    <property type="component" value="Unassembled WGS sequence"/>
</dbReference>